<gene>
    <name evidence="1" type="ORF">H1D41_10650</name>
</gene>
<comment type="caution">
    <text evidence="1">The sequence shown here is derived from an EMBL/GenBank/DDBJ whole genome shotgun (WGS) entry which is preliminary data.</text>
</comment>
<dbReference type="EMBL" id="JADCKQ010000007">
    <property type="protein sequence ID" value="MBI1494096.1"/>
    <property type="molecule type" value="Genomic_DNA"/>
</dbReference>
<proteinExistence type="predicted"/>
<dbReference type="Pfam" id="PF05521">
    <property type="entry name" value="Phage_HCP"/>
    <property type="match status" value="1"/>
</dbReference>
<protein>
    <submittedName>
        <fullName evidence="1">Head-tail adaptor protein</fullName>
    </submittedName>
</protein>
<dbReference type="RefSeq" id="WP_107498053.1">
    <property type="nucleotide sequence ID" value="NZ_JADCKQ010000007.1"/>
</dbReference>
<organism evidence="1 2">
    <name type="scientific">Halocynthiibacter styelae</name>
    <dbReference type="NCBI Taxonomy" id="2761955"/>
    <lineage>
        <taxon>Bacteria</taxon>
        <taxon>Pseudomonadati</taxon>
        <taxon>Pseudomonadota</taxon>
        <taxon>Alphaproteobacteria</taxon>
        <taxon>Rhodobacterales</taxon>
        <taxon>Paracoccaceae</taxon>
        <taxon>Halocynthiibacter</taxon>
    </lineage>
</organism>
<dbReference type="Proteomes" id="UP000640583">
    <property type="component" value="Unassembled WGS sequence"/>
</dbReference>
<dbReference type="AlphaFoldDB" id="A0A8J7LPT8"/>
<name>A0A8J7LPT8_9RHOB</name>
<accession>A0A8J7LPT8</accession>
<reference evidence="1" key="1">
    <citation type="submission" date="2020-10" db="EMBL/GenBank/DDBJ databases">
        <title>Paenihalocynthiibacter styelae gen. nov., sp. nov., isolated from stalked sea squirt Styela clava.</title>
        <authorList>
            <person name="Kim Y.-O."/>
            <person name="Yoon J.-H."/>
        </authorList>
    </citation>
    <scope>NUCLEOTIDE SEQUENCE</scope>
    <source>
        <strain evidence="1">MYP1-1</strain>
    </source>
</reference>
<dbReference type="InterPro" id="IPR008767">
    <property type="entry name" value="Phage_SPP1_head-tail_adaptor"/>
</dbReference>
<evidence type="ECO:0000313" key="2">
    <source>
        <dbReference type="Proteomes" id="UP000640583"/>
    </source>
</evidence>
<keyword evidence="2" id="KW-1185">Reference proteome</keyword>
<dbReference type="Gene3D" id="2.40.10.270">
    <property type="entry name" value="Bacteriophage SPP1 head-tail adaptor protein"/>
    <property type="match status" value="1"/>
</dbReference>
<sequence>MSYVLNKELTLEHPVLNPDGAGGWVQSWVAQGTLWARLEAAAGREKSANLSTRSVVRYNILVRGGPLGAPSRPGPEQRFTDGTRIWKITAVKEHDPRGQYLICHTEEEVAS</sequence>
<dbReference type="InterPro" id="IPR038666">
    <property type="entry name" value="SSP1_head-tail_sf"/>
</dbReference>
<evidence type="ECO:0000313" key="1">
    <source>
        <dbReference type="EMBL" id="MBI1494096.1"/>
    </source>
</evidence>